<dbReference type="Proteomes" id="UP000054144">
    <property type="component" value="Unassembled WGS sequence"/>
</dbReference>
<accession>A0A0D7A176</accession>
<evidence type="ECO:0000313" key="5">
    <source>
        <dbReference type="Proteomes" id="UP000054144"/>
    </source>
</evidence>
<proteinExistence type="inferred from homology"/>
<dbReference type="NCBIfam" id="TIGR00369">
    <property type="entry name" value="unchar_dom_1"/>
    <property type="match status" value="1"/>
</dbReference>
<feature type="domain" description="Thioesterase" evidence="3">
    <location>
        <begin position="78"/>
        <end position="155"/>
    </location>
</feature>
<name>A0A0D7A176_9AGAR</name>
<dbReference type="InterPro" id="IPR003736">
    <property type="entry name" value="PAAI_dom"/>
</dbReference>
<sequence length="176" mass="18807">MAQIGGNASHEVKKATQGFRAYFLQYTKSDTGFAQSIGKRLSLDEVSINPSAAEPARDECKVVCSMTVEEDMVNGSSNLHGGCSAFLIDVCSSLALVAMSAAMYGEPMLSVSQSLNVVFHSPAALGDKLRIVNTTLTLGARAMSVRTEIWNDTHKRLVCSGVHIKMQPSVKPAAKL</sequence>
<dbReference type="GO" id="GO:0047617">
    <property type="term" value="F:fatty acyl-CoA hydrolase activity"/>
    <property type="evidence" value="ECO:0007669"/>
    <property type="project" value="InterPro"/>
</dbReference>
<dbReference type="EMBL" id="KN882117">
    <property type="protein sequence ID" value="KIY43159.1"/>
    <property type="molecule type" value="Genomic_DNA"/>
</dbReference>
<dbReference type="Pfam" id="PF03061">
    <property type="entry name" value="4HBT"/>
    <property type="match status" value="1"/>
</dbReference>
<keyword evidence="5" id="KW-1185">Reference proteome</keyword>
<evidence type="ECO:0000256" key="1">
    <source>
        <dbReference type="ARBA" id="ARBA00008324"/>
    </source>
</evidence>
<protein>
    <recommendedName>
        <fullName evidence="3">Thioesterase domain-containing protein</fullName>
    </recommendedName>
</protein>
<organism evidence="4 5">
    <name type="scientific">Fistulina hepatica ATCC 64428</name>
    <dbReference type="NCBI Taxonomy" id="1128425"/>
    <lineage>
        <taxon>Eukaryota</taxon>
        <taxon>Fungi</taxon>
        <taxon>Dikarya</taxon>
        <taxon>Basidiomycota</taxon>
        <taxon>Agaricomycotina</taxon>
        <taxon>Agaricomycetes</taxon>
        <taxon>Agaricomycetidae</taxon>
        <taxon>Agaricales</taxon>
        <taxon>Fistulinaceae</taxon>
        <taxon>Fistulina</taxon>
    </lineage>
</organism>
<dbReference type="PANTHER" id="PTHR21660:SF1">
    <property type="entry name" value="ACYL-COENZYME A THIOESTERASE 13"/>
    <property type="match status" value="1"/>
</dbReference>
<keyword evidence="2" id="KW-0378">Hydrolase</keyword>
<evidence type="ECO:0000256" key="2">
    <source>
        <dbReference type="ARBA" id="ARBA00022801"/>
    </source>
</evidence>
<dbReference type="PANTHER" id="PTHR21660">
    <property type="entry name" value="THIOESTERASE SUPERFAMILY MEMBER-RELATED"/>
    <property type="match status" value="1"/>
</dbReference>
<dbReference type="OrthoDB" id="2831072at2759"/>
<dbReference type="InterPro" id="IPR006683">
    <property type="entry name" value="Thioestr_dom"/>
</dbReference>
<reference evidence="4 5" key="1">
    <citation type="journal article" date="2015" name="Fungal Genet. Biol.">
        <title>Evolution of novel wood decay mechanisms in Agaricales revealed by the genome sequences of Fistulina hepatica and Cylindrobasidium torrendii.</title>
        <authorList>
            <person name="Floudas D."/>
            <person name="Held B.W."/>
            <person name="Riley R."/>
            <person name="Nagy L.G."/>
            <person name="Koehler G."/>
            <person name="Ransdell A.S."/>
            <person name="Younus H."/>
            <person name="Chow J."/>
            <person name="Chiniquy J."/>
            <person name="Lipzen A."/>
            <person name="Tritt A."/>
            <person name="Sun H."/>
            <person name="Haridas S."/>
            <person name="LaButti K."/>
            <person name="Ohm R.A."/>
            <person name="Kues U."/>
            <person name="Blanchette R.A."/>
            <person name="Grigoriev I.V."/>
            <person name="Minto R.E."/>
            <person name="Hibbett D.S."/>
        </authorList>
    </citation>
    <scope>NUCLEOTIDE SEQUENCE [LARGE SCALE GENOMIC DNA]</scope>
    <source>
        <strain evidence="4 5">ATCC 64428</strain>
    </source>
</reference>
<dbReference type="AlphaFoldDB" id="A0A0D7A176"/>
<dbReference type="SUPFAM" id="SSF54637">
    <property type="entry name" value="Thioesterase/thiol ester dehydrase-isomerase"/>
    <property type="match status" value="1"/>
</dbReference>
<evidence type="ECO:0000313" key="4">
    <source>
        <dbReference type="EMBL" id="KIY43159.1"/>
    </source>
</evidence>
<dbReference type="InterPro" id="IPR039298">
    <property type="entry name" value="ACOT13"/>
</dbReference>
<dbReference type="InterPro" id="IPR029069">
    <property type="entry name" value="HotDog_dom_sf"/>
</dbReference>
<dbReference type="Gene3D" id="3.10.129.10">
    <property type="entry name" value="Hotdog Thioesterase"/>
    <property type="match status" value="1"/>
</dbReference>
<gene>
    <name evidence="4" type="ORF">FISHEDRAFT_54105</name>
</gene>
<comment type="similarity">
    <text evidence="1">Belongs to the thioesterase PaaI family.</text>
</comment>
<evidence type="ECO:0000259" key="3">
    <source>
        <dbReference type="Pfam" id="PF03061"/>
    </source>
</evidence>
<dbReference type="CDD" id="cd03443">
    <property type="entry name" value="PaaI_thioesterase"/>
    <property type="match status" value="1"/>
</dbReference>